<feature type="domain" description="HIT" evidence="2">
    <location>
        <begin position="6"/>
        <end position="108"/>
    </location>
</feature>
<dbReference type="InterPro" id="IPR011146">
    <property type="entry name" value="HIT-like"/>
</dbReference>
<keyword evidence="3" id="KW-0378">Hydrolase</keyword>
<evidence type="ECO:0000256" key="1">
    <source>
        <dbReference type="PROSITE-ProRule" id="PRU00464"/>
    </source>
</evidence>
<dbReference type="PROSITE" id="PS51084">
    <property type="entry name" value="HIT_2"/>
    <property type="match status" value="1"/>
</dbReference>
<reference evidence="4" key="1">
    <citation type="submission" date="2017-02" db="EMBL/GenBank/DDBJ databases">
        <authorList>
            <person name="Varghese N."/>
            <person name="Submissions S."/>
        </authorList>
    </citation>
    <scope>NUCLEOTIDE SEQUENCE [LARGE SCALE GENOMIC DNA]</scope>
    <source>
        <strain evidence="4">ATCC 25662</strain>
    </source>
</reference>
<dbReference type="Proteomes" id="UP000243297">
    <property type="component" value="Unassembled WGS sequence"/>
</dbReference>
<proteinExistence type="predicted"/>
<dbReference type="AlphaFoldDB" id="A0A1T4PUT3"/>
<dbReference type="STRING" id="118967.SAMN02745191_2162"/>
<dbReference type="InterPro" id="IPR036265">
    <property type="entry name" value="HIT-like_sf"/>
</dbReference>
<name>A0A1T4PUT3_9FIRM</name>
<accession>A0A1T4PUT3</accession>
<evidence type="ECO:0000313" key="3">
    <source>
        <dbReference type="EMBL" id="SJZ95027.1"/>
    </source>
</evidence>
<evidence type="ECO:0000313" key="4">
    <source>
        <dbReference type="Proteomes" id="UP000243297"/>
    </source>
</evidence>
<gene>
    <name evidence="3" type="ORF">SAMN02745191_2162</name>
</gene>
<evidence type="ECO:0000259" key="2">
    <source>
        <dbReference type="PROSITE" id="PS51084"/>
    </source>
</evidence>
<dbReference type="SUPFAM" id="SSF54197">
    <property type="entry name" value="HIT-like"/>
    <property type="match status" value="1"/>
</dbReference>
<dbReference type="Pfam" id="PF01230">
    <property type="entry name" value="HIT"/>
    <property type="match status" value="1"/>
</dbReference>
<dbReference type="Gene3D" id="3.30.428.10">
    <property type="entry name" value="HIT-like"/>
    <property type="match status" value="1"/>
</dbReference>
<dbReference type="GO" id="GO:0016787">
    <property type="term" value="F:hydrolase activity"/>
    <property type="evidence" value="ECO:0007669"/>
    <property type="project" value="UniProtKB-KW"/>
</dbReference>
<dbReference type="EMBL" id="FUWY01000007">
    <property type="protein sequence ID" value="SJZ95027.1"/>
    <property type="molecule type" value="Genomic_DNA"/>
</dbReference>
<protein>
    <submittedName>
        <fullName evidence="3">Diadenosine tetraphosphate (Ap4A) hydrolase</fullName>
    </submittedName>
</protein>
<dbReference type="OrthoDB" id="9784774at2"/>
<feature type="short sequence motif" description="Histidine triad motif" evidence="1">
    <location>
        <begin position="93"/>
        <end position="97"/>
    </location>
</feature>
<organism evidence="3 4">
    <name type="scientific">Anaerorhabdus furcosa</name>
    <dbReference type="NCBI Taxonomy" id="118967"/>
    <lineage>
        <taxon>Bacteria</taxon>
        <taxon>Bacillati</taxon>
        <taxon>Bacillota</taxon>
        <taxon>Erysipelotrichia</taxon>
        <taxon>Erysipelotrichales</taxon>
        <taxon>Erysipelotrichaceae</taxon>
        <taxon>Anaerorhabdus</taxon>
    </lineage>
</organism>
<sequence length="151" mass="17897">MCGVCERIKMIQEGSNPFFVCQLETGYVVIGDHQRFKGYTLFLCKQHAKEIHDLPYDFRCQHMLEVVLVEEAVSNVFKPDKMNIESLGNGIEHVHWHYFPRFNGDTPVKGPVWWLPKEEMYNQRYETTTSELEEYKIKIRNELNRLQAKRG</sequence>
<keyword evidence="4" id="KW-1185">Reference proteome</keyword>